<evidence type="ECO:0000259" key="3">
    <source>
        <dbReference type="Pfam" id="PF12696"/>
    </source>
</evidence>
<dbReference type="PANTHER" id="PTHR30121:SF11">
    <property type="entry name" value="AAA+ ATPASE DOMAIN-CONTAINING PROTEIN"/>
    <property type="match status" value="1"/>
</dbReference>
<reference evidence="5 6" key="1">
    <citation type="journal article" date="2014" name="Int. J. Syst. Evol. Microbiol.">
        <title>Nocardia vulneris sp. nov., isolated from wounds of human patients in North America.</title>
        <authorList>
            <person name="Lasker B.A."/>
            <person name="Bell M."/>
            <person name="Klenk H.P."/>
            <person name="Sproer C."/>
            <person name="Schumann C."/>
            <person name="Schumann P."/>
            <person name="Brown J.M."/>
        </authorList>
    </citation>
    <scope>NUCLEOTIDE SEQUENCE [LARGE SCALE GENOMIC DNA]</scope>
    <source>
        <strain evidence="5 6">W9851</strain>
    </source>
</reference>
<dbReference type="InterPro" id="IPR032689">
    <property type="entry name" value="TraG-D_C"/>
</dbReference>
<dbReference type="InterPro" id="IPR051162">
    <property type="entry name" value="T4SS_component"/>
</dbReference>
<dbReference type="CDD" id="cd01127">
    <property type="entry name" value="TrwB_TraG_TraD_VirD4"/>
    <property type="match status" value="2"/>
</dbReference>
<feature type="compositionally biased region" description="Low complexity" evidence="1">
    <location>
        <begin position="796"/>
        <end position="807"/>
    </location>
</feature>
<dbReference type="Proteomes" id="UP000031364">
    <property type="component" value="Unassembled WGS sequence"/>
</dbReference>
<feature type="region of interest" description="Disordered" evidence="1">
    <location>
        <begin position="780"/>
        <end position="826"/>
    </location>
</feature>
<protein>
    <submittedName>
        <fullName evidence="5">Type VI secretion protein</fullName>
    </submittedName>
</protein>
<dbReference type="Pfam" id="PF26449">
    <property type="entry name" value="DUF8128"/>
    <property type="match status" value="1"/>
</dbReference>
<dbReference type="Pfam" id="PF01935">
    <property type="entry name" value="DUF87"/>
    <property type="match status" value="1"/>
</dbReference>
<comment type="caution">
    <text evidence="5">The sequence shown here is derived from an EMBL/GenBank/DDBJ whole genome shotgun (WGS) entry which is preliminary data.</text>
</comment>
<accession>A0ABR4Z6A9</accession>
<dbReference type="InterPro" id="IPR027417">
    <property type="entry name" value="P-loop_NTPase"/>
</dbReference>
<dbReference type="Gene3D" id="3.40.50.300">
    <property type="entry name" value="P-loop containing nucleotide triphosphate hydrolases"/>
    <property type="match status" value="2"/>
</dbReference>
<dbReference type="InterPro" id="IPR058441">
    <property type="entry name" value="DUF8128"/>
</dbReference>
<organism evidence="5 6">
    <name type="scientific">Nocardia vulneris</name>
    <dbReference type="NCBI Taxonomy" id="1141657"/>
    <lineage>
        <taxon>Bacteria</taxon>
        <taxon>Bacillati</taxon>
        <taxon>Actinomycetota</taxon>
        <taxon>Actinomycetes</taxon>
        <taxon>Mycobacteriales</taxon>
        <taxon>Nocardiaceae</taxon>
        <taxon>Nocardia</taxon>
    </lineage>
</organism>
<proteinExistence type="predicted"/>
<evidence type="ECO:0000256" key="1">
    <source>
        <dbReference type="SAM" id="MobiDB-lite"/>
    </source>
</evidence>
<feature type="domain" description="TraD/TraG TraM recognition site" evidence="3">
    <location>
        <begin position="674"/>
        <end position="744"/>
    </location>
</feature>
<gene>
    <name evidence="5" type="ORF">FG87_34735</name>
</gene>
<evidence type="ECO:0000313" key="6">
    <source>
        <dbReference type="Proteomes" id="UP000031364"/>
    </source>
</evidence>
<dbReference type="EMBL" id="JNFP01000058">
    <property type="protein sequence ID" value="KIA60841.1"/>
    <property type="molecule type" value="Genomic_DNA"/>
</dbReference>
<dbReference type="PANTHER" id="PTHR30121">
    <property type="entry name" value="UNCHARACTERIZED PROTEIN YJGR-RELATED"/>
    <property type="match status" value="1"/>
</dbReference>
<feature type="domain" description="Helicase HerA central" evidence="2">
    <location>
        <begin position="414"/>
        <end position="486"/>
    </location>
</feature>
<keyword evidence="6" id="KW-1185">Reference proteome</keyword>
<evidence type="ECO:0000259" key="4">
    <source>
        <dbReference type="Pfam" id="PF26449"/>
    </source>
</evidence>
<name>A0ABR4Z6A9_9NOCA</name>
<dbReference type="SUPFAM" id="SSF52540">
    <property type="entry name" value="P-loop containing nucleoside triphosphate hydrolases"/>
    <property type="match status" value="1"/>
</dbReference>
<evidence type="ECO:0000313" key="5">
    <source>
        <dbReference type="EMBL" id="KIA60841.1"/>
    </source>
</evidence>
<sequence length="826" mass="88975">MTTAPPAEHGWLGRLLLDPDHTLGRLLDDLARSVGEPSGAMVAGAAVGVLAAVVLAQRYRRRRLTAGAREVIVLTPPVVEPGSAAAFWSHLLGLLRPRWRRVLLGQPHLGFEYRVTAEAGVSIRLWVPRAIPPGLIERAVESAWPGARTRAAATATPPLPEPASRKRRLLVGGELRLARNHGLPIRTDYSGDLVRDLITAAADLDPGQAACVQVLARPVTSHRLRRASTHLPGQSLTLVQTVLRDLLDLLTPGAPARPRYRARNGDRQAAMQETASTRAAVAKARGGHWETRLRYAVTTTLDEDADSETVAQARAVARGRAHALAAVFGACTDLNYYRRHRHLRLATALTERRLARGDLLSIPELAAIAHLPFDPTVAGVARAGARALAPATIIATSGPHTKPLGIADAGSGQRPVALRVADARHHVHILGSTGVGKSTLLAQLVLDDATHHRGVVVIDPKGDLVTDILDRLPARHGERVVLFDADSPTPPPCVNPLDTTRGEVDLAVDNLIAIFARIYSRHWGPRTDDVLRTSLLTLCAQHDTATLADLPRLLTEPALRARLTATTTDPVLRGFWRSYDTLSDAGRAEIIAPLLNKLRAFLLRPFVKAALAAGPSTVSLPEILDHGGICLARLPKGSLGEETTRLVGSLLVARTWQAATSRARTPTTSRPDAALVLDEAHNFLNLSTPVEDMLAEARGLRLSLVLAHQNLAQLPRELRDAVSANARNKVIFTASPEDARELSRHTSPWLGEHDLIHLDAFHAAARLVTNGQQAPPFTLITQPLPPPIPGNPRGIRATTRSHSSTTAPPGPSLRSPATPRHHDPRR</sequence>
<dbReference type="Pfam" id="PF12696">
    <property type="entry name" value="TraG-D_C"/>
    <property type="match status" value="1"/>
</dbReference>
<evidence type="ECO:0000259" key="2">
    <source>
        <dbReference type="Pfam" id="PF01935"/>
    </source>
</evidence>
<dbReference type="RefSeq" id="WP_043679075.1">
    <property type="nucleotide sequence ID" value="NZ_BDCI01000048.1"/>
</dbReference>
<feature type="domain" description="DUF8128" evidence="4">
    <location>
        <begin position="106"/>
        <end position="374"/>
    </location>
</feature>
<dbReference type="InterPro" id="IPR002789">
    <property type="entry name" value="HerA_central"/>
</dbReference>